<evidence type="ECO:0000313" key="11">
    <source>
        <dbReference type="Proteomes" id="UP001500582"/>
    </source>
</evidence>
<name>A0ABP8HCQ6_9SPHI</name>
<evidence type="ECO:0000313" key="10">
    <source>
        <dbReference type="EMBL" id="GAA4337477.1"/>
    </source>
</evidence>
<keyword evidence="11" id="KW-1185">Reference proteome</keyword>
<evidence type="ECO:0000256" key="8">
    <source>
        <dbReference type="ARBA" id="ARBA00023316"/>
    </source>
</evidence>
<accession>A0ABP8HCQ6</accession>
<evidence type="ECO:0000256" key="2">
    <source>
        <dbReference type="ARBA" id="ARBA00022670"/>
    </source>
</evidence>
<dbReference type="PANTHER" id="PTHR43126:SF1">
    <property type="entry name" value="D-ALANYL-D-ALANINE DIPEPTIDASE"/>
    <property type="match status" value="1"/>
</dbReference>
<feature type="binding site" evidence="9">
    <location>
        <position position="146"/>
    </location>
    <ligand>
        <name>Zn(2+)</name>
        <dbReference type="ChEBI" id="CHEBI:29105"/>
        <note>catalytic</note>
    </ligand>
</feature>
<feature type="binding site" evidence="9">
    <location>
        <position position="139"/>
    </location>
    <ligand>
        <name>Zn(2+)</name>
        <dbReference type="ChEBI" id="CHEBI:29105"/>
        <note>catalytic</note>
    </ligand>
</feature>
<feature type="binding site" evidence="9">
    <location>
        <position position="207"/>
    </location>
    <ligand>
        <name>Zn(2+)</name>
        <dbReference type="ChEBI" id="CHEBI:29105"/>
        <note>catalytic</note>
    </ligand>
</feature>
<dbReference type="SUPFAM" id="SSF55166">
    <property type="entry name" value="Hedgehog/DD-peptidase"/>
    <property type="match status" value="1"/>
</dbReference>
<sequence length="226" mass="25893">MKKQLLYFLLLTIGLPVYAQQYKFIDVSKITSPAKYAAEIKANPDNQLIEIKKYIPGIVLDIRYATKNNFTGQPVYKQARAFARLPVVKSLQKIQTDLKPLGLGLKIFDGYRPYTITVKFYEVAKDTTFVADPRKGSRHNRGCAIDLTLINLKTGKELDMPTGYDSFKKEAAANYGPLSPQKLHNRELLKKVMEANGFSVYPSEWWHYDFKGWDKFGLLDIPFEDL</sequence>
<dbReference type="Proteomes" id="UP001500582">
    <property type="component" value="Unassembled WGS sequence"/>
</dbReference>
<dbReference type="EC" id="3.4.13.22" evidence="9"/>
<evidence type="ECO:0000256" key="4">
    <source>
        <dbReference type="ARBA" id="ARBA00022801"/>
    </source>
</evidence>
<keyword evidence="6 9" id="KW-0224">Dipeptidase</keyword>
<evidence type="ECO:0000256" key="7">
    <source>
        <dbReference type="ARBA" id="ARBA00023049"/>
    </source>
</evidence>
<dbReference type="CDD" id="cd14840">
    <property type="entry name" value="D-Ala-D-Ala_dipeptidase_Aad"/>
    <property type="match status" value="1"/>
</dbReference>
<dbReference type="EMBL" id="BAABFT010000019">
    <property type="protein sequence ID" value="GAA4337477.1"/>
    <property type="molecule type" value="Genomic_DNA"/>
</dbReference>
<comment type="cofactor">
    <cofactor evidence="9">
        <name>Zn(2+)</name>
        <dbReference type="ChEBI" id="CHEBI:29105"/>
    </cofactor>
    <text evidence="9">Binds 1 zinc ion per subunit.</text>
</comment>
<proteinExistence type="inferred from homology"/>
<dbReference type="InterPro" id="IPR009045">
    <property type="entry name" value="Zn_M74/Hedgehog-like"/>
</dbReference>
<keyword evidence="5 9" id="KW-0862">Zinc</keyword>
<keyword evidence="3 9" id="KW-0479">Metal-binding</keyword>
<dbReference type="Gene3D" id="3.30.1380.10">
    <property type="match status" value="1"/>
</dbReference>
<evidence type="ECO:0000256" key="9">
    <source>
        <dbReference type="HAMAP-Rule" id="MF_01924"/>
    </source>
</evidence>
<reference evidence="11" key="1">
    <citation type="journal article" date="2019" name="Int. J. Syst. Evol. Microbiol.">
        <title>The Global Catalogue of Microorganisms (GCM) 10K type strain sequencing project: providing services to taxonomists for standard genome sequencing and annotation.</title>
        <authorList>
            <consortium name="The Broad Institute Genomics Platform"/>
            <consortium name="The Broad Institute Genome Sequencing Center for Infectious Disease"/>
            <person name="Wu L."/>
            <person name="Ma J."/>
        </authorList>
    </citation>
    <scope>NUCLEOTIDE SEQUENCE [LARGE SCALE GENOMIC DNA]</scope>
    <source>
        <strain evidence="11">JCM 17705</strain>
    </source>
</reference>
<evidence type="ECO:0000256" key="6">
    <source>
        <dbReference type="ARBA" id="ARBA00022997"/>
    </source>
</evidence>
<comment type="similarity">
    <text evidence="9">Belongs to the peptidase M15D family.</text>
</comment>
<feature type="active site" description="Proton donor/acceptor" evidence="9">
    <location>
        <position position="204"/>
    </location>
</feature>
<dbReference type="HAMAP" id="MF_01924">
    <property type="entry name" value="A_A_dipeptidase"/>
    <property type="match status" value="1"/>
</dbReference>
<gene>
    <name evidence="10" type="ORF">GCM10023149_46930</name>
</gene>
<dbReference type="InterPro" id="IPR000755">
    <property type="entry name" value="A_A_dipeptidase"/>
</dbReference>
<dbReference type="Pfam" id="PF01427">
    <property type="entry name" value="Peptidase_M15"/>
    <property type="match status" value="1"/>
</dbReference>
<protein>
    <recommendedName>
        <fullName evidence="9">D-alanyl-D-alanine dipeptidase</fullName>
        <shortName evidence="9">D-Ala-D-Ala dipeptidase</shortName>
        <ecNumber evidence="9">3.4.13.22</ecNumber>
    </recommendedName>
</protein>
<dbReference type="PANTHER" id="PTHR43126">
    <property type="entry name" value="D-ALANYL-D-ALANINE DIPEPTIDASE"/>
    <property type="match status" value="1"/>
</dbReference>
<evidence type="ECO:0000256" key="1">
    <source>
        <dbReference type="ARBA" id="ARBA00001362"/>
    </source>
</evidence>
<dbReference type="RefSeq" id="WP_345213640.1">
    <property type="nucleotide sequence ID" value="NZ_BAABFT010000019.1"/>
</dbReference>
<feature type="site" description="Transition state stabilizer" evidence="9">
    <location>
        <position position="112"/>
    </location>
</feature>
<keyword evidence="7 9" id="KW-0482">Metalloprotease</keyword>
<comment type="catalytic activity">
    <reaction evidence="1 9">
        <text>D-alanyl-D-alanine + H2O = 2 D-alanine</text>
        <dbReference type="Rhea" id="RHEA:20661"/>
        <dbReference type="ChEBI" id="CHEBI:15377"/>
        <dbReference type="ChEBI" id="CHEBI:57416"/>
        <dbReference type="ChEBI" id="CHEBI:57822"/>
        <dbReference type="EC" id="3.4.13.22"/>
    </reaction>
</comment>
<keyword evidence="2 9" id="KW-0645">Protease</keyword>
<keyword evidence="4 9" id="KW-0378">Hydrolase</keyword>
<organism evidence="10 11">
    <name type="scientific">Mucilaginibacter gynuensis</name>
    <dbReference type="NCBI Taxonomy" id="1302236"/>
    <lineage>
        <taxon>Bacteria</taxon>
        <taxon>Pseudomonadati</taxon>
        <taxon>Bacteroidota</taxon>
        <taxon>Sphingobacteriia</taxon>
        <taxon>Sphingobacteriales</taxon>
        <taxon>Sphingobacteriaceae</taxon>
        <taxon>Mucilaginibacter</taxon>
    </lineage>
</organism>
<comment type="caution">
    <text evidence="10">The sequence shown here is derived from an EMBL/GenBank/DDBJ whole genome shotgun (WGS) entry which is preliminary data.</text>
</comment>
<keyword evidence="8" id="KW-0961">Cell wall biogenesis/degradation</keyword>
<evidence type="ECO:0000256" key="5">
    <source>
        <dbReference type="ARBA" id="ARBA00022833"/>
    </source>
</evidence>
<evidence type="ECO:0000256" key="3">
    <source>
        <dbReference type="ARBA" id="ARBA00022723"/>
    </source>
</evidence>
<comment type="function">
    <text evidence="9">Catalyzes hydrolysis of the D-alanyl-D-alanine dipeptide.</text>
</comment>